<accession>E0NHN3</accession>
<evidence type="ECO:0000313" key="3">
    <source>
        <dbReference type="EMBL" id="EFL95050.1"/>
    </source>
</evidence>
<keyword evidence="1" id="KW-0812">Transmembrane</keyword>
<feature type="transmembrane region" description="Helical" evidence="1">
    <location>
        <begin position="152"/>
        <end position="171"/>
    </location>
</feature>
<dbReference type="Pfam" id="PF01757">
    <property type="entry name" value="Acyl_transf_3"/>
    <property type="match status" value="1"/>
</dbReference>
<evidence type="ECO:0000256" key="1">
    <source>
        <dbReference type="SAM" id="Phobius"/>
    </source>
</evidence>
<feature type="transmembrane region" description="Helical" evidence="1">
    <location>
        <begin position="253"/>
        <end position="272"/>
    </location>
</feature>
<evidence type="ECO:0000313" key="4">
    <source>
        <dbReference type="Proteomes" id="UP000004470"/>
    </source>
</evidence>
<feature type="transmembrane region" description="Helical" evidence="1">
    <location>
        <begin position="284"/>
        <end position="308"/>
    </location>
</feature>
<reference evidence="3" key="1">
    <citation type="submission" date="2010-07" db="EMBL/GenBank/DDBJ databases">
        <authorList>
            <person name="Muzny D."/>
            <person name="Qin X."/>
            <person name="Deng J."/>
            <person name="Jiang H."/>
            <person name="Liu Y."/>
            <person name="Qu J."/>
            <person name="Song X.-Z."/>
            <person name="Zhang L."/>
            <person name="Thornton R."/>
            <person name="Coyle M."/>
            <person name="Francisco L."/>
            <person name="Jackson L."/>
            <person name="Javaid M."/>
            <person name="Korchina V."/>
            <person name="Kovar C."/>
            <person name="Mata R."/>
            <person name="Mathew T."/>
            <person name="Ngo R."/>
            <person name="Nguyen L."/>
            <person name="Nguyen N."/>
            <person name="Okwuonu G."/>
            <person name="Ongeri F."/>
            <person name="Pham C."/>
            <person name="Simmons D."/>
            <person name="Wilczek-Boney K."/>
            <person name="Hale W."/>
            <person name="Jakkamsetti A."/>
            <person name="Pham P."/>
            <person name="Ruth R."/>
            <person name="San Lucas F."/>
            <person name="Warren J."/>
            <person name="Zhang J."/>
            <person name="Zhao Z."/>
            <person name="Zhou C."/>
            <person name="Zhu D."/>
            <person name="Lee S."/>
            <person name="Bess C."/>
            <person name="Blankenburg K."/>
            <person name="Forbes L."/>
            <person name="Fu Q."/>
            <person name="Gubbala S."/>
            <person name="Hirani K."/>
            <person name="Jayaseelan J.C."/>
            <person name="Lara F."/>
            <person name="Munidasa M."/>
            <person name="Palculict T."/>
            <person name="Patil S."/>
            <person name="Pu L.-L."/>
            <person name="Saada N."/>
            <person name="Tang L."/>
            <person name="Weissenberger G."/>
            <person name="Zhu Y."/>
            <person name="Hemphill L."/>
            <person name="Shang Y."/>
            <person name="Youmans B."/>
            <person name="Ayvaz T."/>
            <person name="Ross M."/>
            <person name="Santibanez J."/>
            <person name="Aqrawi P."/>
            <person name="Gross S."/>
            <person name="Joshi V."/>
            <person name="Fowler G."/>
            <person name="Nazareth L."/>
            <person name="Reid J."/>
            <person name="Worley K."/>
            <person name="Petrosino J."/>
            <person name="Highlander S."/>
            <person name="Gibbs R."/>
        </authorList>
    </citation>
    <scope>NUCLEOTIDE SEQUENCE [LARGE SCALE GENOMIC DNA]</scope>
    <source>
        <strain evidence="3">DSM 20284</strain>
    </source>
</reference>
<keyword evidence="1" id="KW-1133">Transmembrane helix</keyword>
<dbReference type="GeneID" id="29746129"/>
<keyword evidence="4" id="KW-1185">Reference proteome</keyword>
<dbReference type="AlphaFoldDB" id="E0NHN3"/>
<comment type="caution">
    <text evidence="3">The sequence shown here is derived from an EMBL/GenBank/DDBJ whole genome shotgun (WGS) entry which is preliminary data.</text>
</comment>
<name>E0NHN3_PEDAC</name>
<dbReference type="eggNOG" id="COG1835">
    <property type="taxonomic scope" value="Bacteria"/>
</dbReference>
<feature type="transmembrane region" description="Helical" evidence="1">
    <location>
        <begin position="38"/>
        <end position="59"/>
    </location>
</feature>
<dbReference type="EMBL" id="AEEG01000008">
    <property type="protein sequence ID" value="EFL95050.1"/>
    <property type="molecule type" value="Genomic_DNA"/>
</dbReference>
<sequence length="351" mass="40910">MEKIKQNDAFDVLKATMAIMIMVIHIVALNRLGILGTYIFPILRIAVPIFFLISSYLFFKKIKLIGRYGEQKKYLNKTVNRNLMLYLSWFILLSPITFYIRNYFSHGVLYGVITILWNFVFGSTFIASWYISALVIGLTIVFYASHFFSEKAIFWCSVICFFFCVLISNYGELGLVQNLVWKKLRLFPILWTPHNSFPAGLFWIVAGKRFAEKDDFFWFGKGKQKYILLFSLLALYFEQGLINFLHSSFTNDFYFMLMPTCLAIFAWVLHVVNIDVKNAKTLRAFSTITYCLHASFAKIPALVLLYLGLSKSTFAMSLVKFVITLIFCVIITKIILNLEKCRGWKWLKYLH</sequence>
<feature type="domain" description="Acyltransferase 3" evidence="2">
    <location>
        <begin position="8"/>
        <end position="332"/>
    </location>
</feature>
<dbReference type="Proteomes" id="UP000004470">
    <property type="component" value="Unassembled WGS sequence"/>
</dbReference>
<dbReference type="HOGENOM" id="CLU_055093_1_0_9"/>
<feature type="transmembrane region" description="Helical" evidence="1">
    <location>
        <begin position="226"/>
        <end position="247"/>
    </location>
</feature>
<feature type="transmembrane region" description="Helical" evidence="1">
    <location>
        <begin position="120"/>
        <end position="145"/>
    </location>
</feature>
<organism evidence="3 4">
    <name type="scientific">Pediococcus acidilactici DSM 20284</name>
    <dbReference type="NCBI Taxonomy" id="862514"/>
    <lineage>
        <taxon>Bacteria</taxon>
        <taxon>Bacillati</taxon>
        <taxon>Bacillota</taxon>
        <taxon>Bacilli</taxon>
        <taxon>Lactobacillales</taxon>
        <taxon>Lactobacillaceae</taxon>
        <taxon>Pediococcus</taxon>
        <taxon>Pediococcus acidilactici group</taxon>
    </lineage>
</organism>
<feature type="transmembrane region" description="Helical" evidence="1">
    <location>
        <begin position="79"/>
        <end position="100"/>
    </location>
</feature>
<feature type="transmembrane region" description="Helical" evidence="1">
    <location>
        <begin position="314"/>
        <end position="336"/>
    </location>
</feature>
<dbReference type="InterPro" id="IPR002656">
    <property type="entry name" value="Acyl_transf_3_dom"/>
</dbReference>
<feature type="transmembrane region" description="Helical" evidence="1">
    <location>
        <begin position="12"/>
        <end position="32"/>
    </location>
</feature>
<evidence type="ECO:0000259" key="2">
    <source>
        <dbReference type="Pfam" id="PF01757"/>
    </source>
</evidence>
<gene>
    <name evidence="3" type="ORF">HMPREF0623_1556</name>
</gene>
<dbReference type="RefSeq" id="WP_004166595.1">
    <property type="nucleotide sequence ID" value="NZ_GL397067.1"/>
</dbReference>
<proteinExistence type="predicted"/>
<dbReference type="GO" id="GO:0016747">
    <property type="term" value="F:acyltransferase activity, transferring groups other than amino-acyl groups"/>
    <property type="evidence" value="ECO:0007669"/>
    <property type="project" value="InterPro"/>
</dbReference>
<protein>
    <recommendedName>
        <fullName evidence="2">Acyltransferase 3 domain-containing protein</fullName>
    </recommendedName>
</protein>
<keyword evidence="1" id="KW-0472">Membrane</keyword>
<feature type="transmembrane region" description="Helical" evidence="1">
    <location>
        <begin position="186"/>
        <end position="205"/>
    </location>
</feature>